<dbReference type="EMBL" id="CP020370">
    <property type="protein sequence ID" value="AUB81632.1"/>
    <property type="molecule type" value="Genomic_DNA"/>
</dbReference>
<dbReference type="Proteomes" id="UP000232638">
    <property type="component" value="Chromosome"/>
</dbReference>
<protein>
    <recommendedName>
        <fullName evidence="3">DUF3368 domain-containing protein</fullName>
    </recommendedName>
</protein>
<dbReference type="Pfam" id="PF11848">
    <property type="entry name" value="DUF3368"/>
    <property type="match status" value="1"/>
</dbReference>
<dbReference type="InterPro" id="IPR021799">
    <property type="entry name" value="PIN-like_prokaryotic"/>
</dbReference>
<evidence type="ECO:0008006" key="3">
    <source>
        <dbReference type="Google" id="ProtNLM"/>
    </source>
</evidence>
<organism evidence="1 2">
    <name type="scientific">Candidatus Thiodictyon syntrophicum</name>
    <dbReference type="NCBI Taxonomy" id="1166950"/>
    <lineage>
        <taxon>Bacteria</taxon>
        <taxon>Pseudomonadati</taxon>
        <taxon>Pseudomonadota</taxon>
        <taxon>Gammaproteobacteria</taxon>
        <taxon>Chromatiales</taxon>
        <taxon>Chromatiaceae</taxon>
        <taxon>Thiodictyon</taxon>
    </lineage>
</organism>
<keyword evidence="2" id="KW-1185">Reference proteome</keyword>
<evidence type="ECO:0000313" key="2">
    <source>
        <dbReference type="Proteomes" id="UP000232638"/>
    </source>
</evidence>
<name>A0A2K8U7S2_9GAMM</name>
<proteinExistence type="predicted"/>
<dbReference type="AlphaFoldDB" id="A0A2K8U7S2"/>
<dbReference type="KEGG" id="tsy:THSYN_12125"/>
<accession>A0A2K8U7S2</accession>
<reference evidence="1 2" key="1">
    <citation type="submission" date="2017-03" db="EMBL/GenBank/DDBJ databases">
        <title>Complete genome sequence of Candidatus 'Thiodictyon syntrophicum' sp. nov. strain Cad16T, a photolithoautotroph purple sulfur bacterium isolated from an alpine meromictic lake.</title>
        <authorList>
            <person name="Luedin S.M."/>
            <person name="Pothier J.F."/>
            <person name="Danza F."/>
            <person name="Storelli N."/>
            <person name="Wittwer M."/>
            <person name="Tonolla M."/>
        </authorList>
    </citation>
    <scope>NUCLEOTIDE SEQUENCE [LARGE SCALE GENOMIC DNA]</scope>
    <source>
        <strain evidence="1 2">Cad16T</strain>
    </source>
</reference>
<sequence>MSCWKRVLPRVWGRMTPMKPATRRRYCARPAGPCRERHRQYHGHRGLIFLTDDRAARKAARRHGIPISGSLGCLVACVERGLADADQANRWLNRMIEQGFRSPVRDLRELMES</sequence>
<evidence type="ECO:0000313" key="1">
    <source>
        <dbReference type="EMBL" id="AUB81632.1"/>
    </source>
</evidence>
<gene>
    <name evidence="1" type="ORF">THSYN_12125</name>
</gene>